<dbReference type="GO" id="GO:0002376">
    <property type="term" value="P:immune system process"/>
    <property type="evidence" value="ECO:0007669"/>
    <property type="project" value="UniProtKB-KW"/>
</dbReference>
<feature type="chain" id="PRO_5034244459" description="Ig-like domain-containing protein" evidence="4">
    <location>
        <begin position="20"/>
        <end position="251"/>
    </location>
</feature>
<keyword evidence="2" id="KW-0391">Immunity</keyword>
<evidence type="ECO:0000256" key="1">
    <source>
        <dbReference type="ARBA" id="ARBA00022729"/>
    </source>
</evidence>
<dbReference type="Gene3D" id="2.60.40.10">
    <property type="entry name" value="Immunoglobulins"/>
    <property type="match status" value="2"/>
</dbReference>
<dbReference type="SMART" id="SM00407">
    <property type="entry name" value="IGc1"/>
    <property type="match status" value="1"/>
</dbReference>
<dbReference type="FunFam" id="2.60.40.10:FF:000283">
    <property type="entry name" value="Immunoglobulin kappa constant"/>
    <property type="match status" value="1"/>
</dbReference>
<evidence type="ECO:0000313" key="6">
    <source>
        <dbReference type="Ensembl" id="ENSGWIP00000007463.1"/>
    </source>
</evidence>
<evidence type="ECO:0000313" key="7">
    <source>
        <dbReference type="Proteomes" id="UP000694680"/>
    </source>
</evidence>
<keyword evidence="7" id="KW-1185">Reference proteome</keyword>
<dbReference type="InterPro" id="IPR003599">
    <property type="entry name" value="Ig_sub"/>
</dbReference>
<dbReference type="PANTHER" id="PTHR23268">
    <property type="entry name" value="T-CELL RECEPTOR BETA CHAIN"/>
    <property type="match status" value="1"/>
</dbReference>
<dbReference type="SUPFAM" id="SSF48726">
    <property type="entry name" value="Immunoglobulin"/>
    <property type="match status" value="2"/>
</dbReference>
<dbReference type="PROSITE" id="PS50835">
    <property type="entry name" value="IG_LIKE"/>
    <property type="match status" value="2"/>
</dbReference>
<dbReference type="InterPro" id="IPR036179">
    <property type="entry name" value="Ig-like_dom_sf"/>
</dbReference>
<dbReference type="InterPro" id="IPR003597">
    <property type="entry name" value="Ig_C1-set"/>
</dbReference>
<dbReference type="GO" id="GO:0005886">
    <property type="term" value="C:plasma membrane"/>
    <property type="evidence" value="ECO:0007669"/>
    <property type="project" value="TreeGrafter"/>
</dbReference>
<dbReference type="InterPro" id="IPR013106">
    <property type="entry name" value="Ig_V-set"/>
</dbReference>
<reference evidence="6" key="2">
    <citation type="submission" date="2025-08" db="UniProtKB">
        <authorList>
            <consortium name="Ensembl"/>
        </authorList>
    </citation>
    <scope>IDENTIFICATION</scope>
</reference>
<feature type="signal peptide" evidence="4">
    <location>
        <begin position="1"/>
        <end position="19"/>
    </location>
</feature>
<sequence length="251" mass="28337">MDNICFMMLILLLWTSAGSEVNQTSVLWTTRGQNATMDCRHNMGTSYYQMYWYRQLPMKTMELIVFTTTGSKDHDFGTFSTEKFAATKTVAEQGTFTVKHVEPGDEGLYFCAVSAHYTQPAYFGQGTRLTVLGREPIPPTVKLFKPSAKEGDRTNKKTLVCLASDFYPDHVSVIWSINGNRHEGSTDSAAQQDGSFYRITSRLTVNAEQWHNPDNSFKCEVNFFDGKTTITHQKTLKGVKGTKIFSVEMIL</sequence>
<evidence type="ECO:0000256" key="2">
    <source>
        <dbReference type="ARBA" id="ARBA00022859"/>
    </source>
</evidence>
<dbReference type="SMART" id="SM00406">
    <property type="entry name" value="IGv"/>
    <property type="match status" value="1"/>
</dbReference>
<dbReference type="GO" id="GO:0007166">
    <property type="term" value="P:cell surface receptor signaling pathway"/>
    <property type="evidence" value="ECO:0007669"/>
    <property type="project" value="TreeGrafter"/>
</dbReference>
<feature type="domain" description="Ig-like" evidence="5">
    <location>
        <begin position="139"/>
        <end position="237"/>
    </location>
</feature>
<evidence type="ECO:0000256" key="4">
    <source>
        <dbReference type="SAM" id="SignalP"/>
    </source>
</evidence>
<dbReference type="Pfam" id="PF07654">
    <property type="entry name" value="C1-set"/>
    <property type="match status" value="1"/>
</dbReference>
<accession>A0A8C5DSI2</accession>
<dbReference type="Ensembl" id="ENSGWIT00000008270.1">
    <property type="protein sequence ID" value="ENSGWIP00000007463.1"/>
    <property type="gene ID" value="ENSGWIG00000004341.1"/>
</dbReference>
<reference evidence="6" key="1">
    <citation type="submission" date="2020-06" db="EMBL/GenBank/DDBJ databases">
        <authorList>
            <consortium name="Wellcome Sanger Institute Data Sharing"/>
        </authorList>
    </citation>
    <scope>NUCLEOTIDE SEQUENCE [LARGE SCALE GENOMIC DNA]</scope>
</reference>
<dbReference type="InterPro" id="IPR013783">
    <property type="entry name" value="Ig-like_fold"/>
</dbReference>
<dbReference type="SMART" id="SM00409">
    <property type="entry name" value="IG"/>
    <property type="match status" value="1"/>
</dbReference>
<reference evidence="6" key="3">
    <citation type="submission" date="2025-09" db="UniProtKB">
        <authorList>
            <consortium name="Ensembl"/>
        </authorList>
    </citation>
    <scope>IDENTIFICATION</scope>
</reference>
<evidence type="ECO:0000259" key="5">
    <source>
        <dbReference type="PROSITE" id="PS50835"/>
    </source>
</evidence>
<protein>
    <recommendedName>
        <fullName evidence="5">Ig-like domain-containing protein</fullName>
    </recommendedName>
</protein>
<dbReference type="InterPro" id="IPR050413">
    <property type="entry name" value="TCR_beta_variable"/>
</dbReference>
<keyword evidence="3" id="KW-1015">Disulfide bond</keyword>
<dbReference type="PANTHER" id="PTHR23268:SF102">
    <property type="entry name" value="IMMUNOGLOBULIN V-SET DOMAIN-CONTAINING PROTEIN"/>
    <property type="match status" value="1"/>
</dbReference>
<dbReference type="Pfam" id="PF07686">
    <property type="entry name" value="V-set"/>
    <property type="match status" value="1"/>
</dbReference>
<evidence type="ECO:0000256" key="3">
    <source>
        <dbReference type="ARBA" id="ARBA00023157"/>
    </source>
</evidence>
<dbReference type="AlphaFoldDB" id="A0A8C5DSI2"/>
<feature type="domain" description="Ig-like" evidence="5">
    <location>
        <begin position="32"/>
        <end position="114"/>
    </location>
</feature>
<organism evidence="6 7">
    <name type="scientific">Gouania willdenowi</name>
    <name type="common">Blunt-snouted clingfish</name>
    <name type="synonym">Lepadogaster willdenowi</name>
    <dbReference type="NCBI Taxonomy" id="441366"/>
    <lineage>
        <taxon>Eukaryota</taxon>
        <taxon>Metazoa</taxon>
        <taxon>Chordata</taxon>
        <taxon>Craniata</taxon>
        <taxon>Vertebrata</taxon>
        <taxon>Euteleostomi</taxon>
        <taxon>Actinopterygii</taxon>
        <taxon>Neopterygii</taxon>
        <taxon>Teleostei</taxon>
        <taxon>Neoteleostei</taxon>
        <taxon>Acanthomorphata</taxon>
        <taxon>Ovalentaria</taxon>
        <taxon>Blenniimorphae</taxon>
        <taxon>Blenniiformes</taxon>
        <taxon>Gobiesocoidei</taxon>
        <taxon>Gobiesocidae</taxon>
        <taxon>Gobiesocinae</taxon>
        <taxon>Gouania</taxon>
    </lineage>
</organism>
<keyword evidence="1 4" id="KW-0732">Signal</keyword>
<proteinExistence type="predicted"/>
<name>A0A8C5DSI2_GOUWI</name>
<dbReference type="Proteomes" id="UP000694680">
    <property type="component" value="Chromosome 22"/>
</dbReference>
<dbReference type="InterPro" id="IPR007110">
    <property type="entry name" value="Ig-like_dom"/>
</dbReference>